<evidence type="ECO:0000313" key="3">
    <source>
        <dbReference type="Proteomes" id="UP000322234"/>
    </source>
</evidence>
<evidence type="ECO:0000313" key="2">
    <source>
        <dbReference type="EMBL" id="MXQ98772.1"/>
    </source>
</evidence>
<comment type="caution">
    <text evidence="2">The sequence shown here is derived from an EMBL/GenBank/DDBJ whole genome shotgun (WGS) entry which is preliminary data.</text>
</comment>
<evidence type="ECO:0000256" key="1">
    <source>
        <dbReference type="SAM" id="MobiDB-lite"/>
    </source>
</evidence>
<sequence length="146" mass="16210">MKQAKKIAAMKAEKSPKRARQGLETSLRLKEPGKSRVTPSPEQQILVGPITPNFQEEQDKLKLTKPVKTTFIPEVPITLGVTKAHRILRDPRNPGVYNKLGPPRVSSAHEALSSPTCPLTGYPLNRVTLDLVFEPLKANYMICCLD</sequence>
<protein>
    <submittedName>
        <fullName evidence="2">Uncharacterized protein</fullName>
    </submittedName>
</protein>
<reference evidence="2" key="1">
    <citation type="submission" date="2019-10" db="EMBL/GenBank/DDBJ databases">
        <title>The sequence and de novo assembly of the wild yak genome.</title>
        <authorList>
            <person name="Liu Y."/>
        </authorList>
    </citation>
    <scope>NUCLEOTIDE SEQUENCE [LARGE SCALE GENOMIC DNA]</scope>
    <source>
        <strain evidence="2">WY2019</strain>
    </source>
</reference>
<name>A0A6B0S8Z0_9CETA</name>
<feature type="compositionally biased region" description="Low complexity" evidence="1">
    <location>
        <begin position="1"/>
        <end position="10"/>
    </location>
</feature>
<feature type="region of interest" description="Disordered" evidence="1">
    <location>
        <begin position="1"/>
        <end position="44"/>
    </location>
</feature>
<accession>A0A6B0S8Z0</accession>
<dbReference type="Proteomes" id="UP000322234">
    <property type="component" value="Unassembled WGS sequence"/>
</dbReference>
<dbReference type="EMBL" id="VBQZ03000282">
    <property type="protein sequence ID" value="MXQ98772.1"/>
    <property type="molecule type" value="Genomic_DNA"/>
</dbReference>
<organism evidence="2 3">
    <name type="scientific">Bos mutus</name>
    <name type="common">wild yak</name>
    <dbReference type="NCBI Taxonomy" id="72004"/>
    <lineage>
        <taxon>Eukaryota</taxon>
        <taxon>Metazoa</taxon>
        <taxon>Chordata</taxon>
        <taxon>Craniata</taxon>
        <taxon>Vertebrata</taxon>
        <taxon>Euteleostomi</taxon>
        <taxon>Mammalia</taxon>
        <taxon>Eutheria</taxon>
        <taxon>Laurasiatheria</taxon>
        <taxon>Artiodactyla</taxon>
        <taxon>Ruminantia</taxon>
        <taxon>Pecora</taxon>
        <taxon>Bovidae</taxon>
        <taxon>Bovinae</taxon>
        <taxon>Bos</taxon>
    </lineage>
</organism>
<keyword evidence="3" id="KW-1185">Reference proteome</keyword>
<gene>
    <name evidence="2" type="ORF">E5288_WYG021850</name>
</gene>
<dbReference type="AlphaFoldDB" id="A0A6B0S8Z0"/>
<proteinExistence type="predicted"/>